<gene>
    <name evidence="1" type="ORF">J2S74_000330</name>
</gene>
<dbReference type="EMBL" id="JAUSUG010000001">
    <property type="protein sequence ID" value="MDQ0252958.1"/>
    <property type="molecule type" value="Genomic_DNA"/>
</dbReference>
<protein>
    <submittedName>
        <fullName evidence="1">Uncharacterized protein</fullName>
    </submittedName>
</protein>
<dbReference type="Proteomes" id="UP001230005">
    <property type="component" value="Unassembled WGS sequence"/>
</dbReference>
<dbReference type="RefSeq" id="WP_307320973.1">
    <property type="nucleotide sequence ID" value="NZ_JAUSUG010000001.1"/>
</dbReference>
<evidence type="ECO:0000313" key="1">
    <source>
        <dbReference type="EMBL" id="MDQ0252958.1"/>
    </source>
</evidence>
<sequence length="100" mass="11598">MNTKRPLVRSRGRALYEPTTTQNIIKEHILRKKLYAKNPRFAVQIATGGEHLKKVIEETTGKKRLTKEEKLAGSTERFTVEGIKETIRIANREYEQEDES</sequence>
<name>A0ABT9ZNZ9_9BACI</name>
<organism evidence="1 2">
    <name type="scientific">Evansella vedderi</name>
    <dbReference type="NCBI Taxonomy" id="38282"/>
    <lineage>
        <taxon>Bacteria</taxon>
        <taxon>Bacillati</taxon>
        <taxon>Bacillota</taxon>
        <taxon>Bacilli</taxon>
        <taxon>Bacillales</taxon>
        <taxon>Bacillaceae</taxon>
        <taxon>Evansella</taxon>
    </lineage>
</organism>
<accession>A0ABT9ZNZ9</accession>
<reference evidence="1 2" key="1">
    <citation type="submission" date="2023-07" db="EMBL/GenBank/DDBJ databases">
        <title>Genomic Encyclopedia of Type Strains, Phase IV (KMG-IV): sequencing the most valuable type-strain genomes for metagenomic binning, comparative biology and taxonomic classification.</title>
        <authorList>
            <person name="Goeker M."/>
        </authorList>
    </citation>
    <scope>NUCLEOTIDE SEQUENCE [LARGE SCALE GENOMIC DNA]</scope>
    <source>
        <strain evidence="1 2">DSM 9768</strain>
    </source>
</reference>
<proteinExistence type="predicted"/>
<keyword evidence="2" id="KW-1185">Reference proteome</keyword>
<comment type="caution">
    <text evidence="1">The sequence shown here is derived from an EMBL/GenBank/DDBJ whole genome shotgun (WGS) entry which is preliminary data.</text>
</comment>
<evidence type="ECO:0000313" key="2">
    <source>
        <dbReference type="Proteomes" id="UP001230005"/>
    </source>
</evidence>